<sequence length="101" mass="10969">MKNIKDLLVDATKYPAAIEARLPEAFPKISTFLVDAAGRIPTVPDFPVDVPPLPDIPTLPETPLTGGLRRYITGVEVKPSPTPARALAISPEREKVPLLFE</sequence>
<reference evidence="1" key="1">
    <citation type="journal article" date="2015" name="Nature">
        <title>Complex archaea that bridge the gap between prokaryotes and eukaryotes.</title>
        <authorList>
            <person name="Spang A."/>
            <person name="Saw J.H."/>
            <person name="Jorgensen S.L."/>
            <person name="Zaremba-Niedzwiedzka K."/>
            <person name="Martijn J."/>
            <person name="Lind A.E."/>
            <person name="van Eijk R."/>
            <person name="Schleper C."/>
            <person name="Guy L."/>
            <person name="Ettema T.J."/>
        </authorList>
    </citation>
    <scope>NUCLEOTIDE SEQUENCE</scope>
</reference>
<dbReference type="EMBL" id="LAZR01000142">
    <property type="protein sequence ID" value="KKN87049.1"/>
    <property type="molecule type" value="Genomic_DNA"/>
</dbReference>
<comment type="caution">
    <text evidence="1">The sequence shown here is derived from an EMBL/GenBank/DDBJ whole genome shotgun (WGS) entry which is preliminary data.</text>
</comment>
<gene>
    <name evidence="1" type="ORF">LCGC14_0263190</name>
</gene>
<organism evidence="1">
    <name type="scientific">marine sediment metagenome</name>
    <dbReference type="NCBI Taxonomy" id="412755"/>
    <lineage>
        <taxon>unclassified sequences</taxon>
        <taxon>metagenomes</taxon>
        <taxon>ecological metagenomes</taxon>
    </lineage>
</organism>
<name>A0A0F9U614_9ZZZZ</name>
<dbReference type="AlphaFoldDB" id="A0A0F9U614"/>
<accession>A0A0F9U614</accession>
<evidence type="ECO:0000313" key="1">
    <source>
        <dbReference type="EMBL" id="KKN87049.1"/>
    </source>
</evidence>
<protein>
    <submittedName>
        <fullName evidence="1">Uncharacterized protein</fullName>
    </submittedName>
</protein>
<proteinExistence type="predicted"/>